<evidence type="ECO:0000313" key="1">
    <source>
        <dbReference type="EMBL" id="KAF2181356.1"/>
    </source>
</evidence>
<evidence type="ECO:0000313" key="2">
    <source>
        <dbReference type="Proteomes" id="UP000800200"/>
    </source>
</evidence>
<sequence>MDRGLRYERSHRERWRFTGYLKRRCGGFRGFVPLVGFDENSVRKYFICVDNEILEEEGVLLVRMDWDVDVSMSDEELLDLQAMDKVETMRIPVKEAFGMIEKAPKRDSSGLSEEAVRFSS</sequence>
<keyword evidence="2" id="KW-1185">Reference proteome</keyword>
<dbReference type="Proteomes" id="UP000800200">
    <property type="component" value="Unassembled WGS sequence"/>
</dbReference>
<accession>A0A6A6DUK1</accession>
<organism evidence="1 2">
    <name type="scientific">Zopfia rhizophila CBS 207.26</name>
    <dbReference type="NCBI Taxonomy" id="1314779"/>
    <lineage>
        <taxon>Eukaryota</taxon>
        <taxon>Fungi</taxon>
        <taxon>Dikarya</taxon>
        <taxon>Ascomycota</taxon>
        <taxon>Pezizomycotina</taxon>
        <taxon>Dothideomycetes</taxon>
        <taxon>Dothideomycetes incertae sedis</taxon>
        <taxon>Zopfiaceae</taxon>
        <taxon>Zopfia</taxon>
    </lineage>
</organism>
<protein>
    <submittedName>
        <fullName evidence="1">Uncharacterized protein</fullName>
    </submittedName>
</protein>
<name>A0A6A6DUK1_9PEZI</name>
<proteinExistence type="predicted"/>
<reference evidence="1" key="1">
    <citation type="journal article" date="2020" name="Stud. Mycol.">
        <title>101 Dothideomycetes genomes: a test case for predicting lifestyles and emergence of pathogens.</title>
        <authorList>
            <person name="Haridas S."/>
            <person name="Albert R."/>
            <person name="Binder M."/>
            <person name="Bloem J."/>
            <person name="Labutti K."/>
            <person name="Salamov A."/>
            <person name="Andreopoulos B."/>
            <person name="Baker S."/>
            <person name="Barry K."/>
            <person name="Bills G."/>
            <person name="Bluhm B."/>
            <person name="Cannon C."/>
            <person name="Castanera R."/>
            <person name="Culley D."/>
            <person name="Daum C."/>
            <person name="Ezra D."/>
            <person name="Gonzalez J."/>
            <person name="Henrissat B."/>
            <person name="Kuo A."/>
            <person name="Liang C."/>
            <person name="Lipzen A."/>
            <person name="Lutzoni F."/>
            <person name="Magnuson J."/>
            <person name="Mondo S."/>
            <person name="Nolan M."/>
            <person name="Ohm R."/>
            <person name="Pangilinan J."/>
            <person name="Park H.-J."/>
            <person name="Ramirez L."/>
            <person name="Alfaro M."/>
            <person name="Sun H."/>
            <person name="Tritt A."/>
            <person name="Yoshinaga Y."/>
            <person name="Zwiers L.-H."/>
            <person name="Turgeon B."/>
            <person name="Goodwin S."/>
            <person name="Spatafora J."/>
            <person name="Crous P."/>
            <person name="Grigoriev I."/>
        </authorList>
    </citation>
    <scope>NUCLEOTIDE SEQUENCE</scope>
    <source>
        <strain evidence="1">CBS 207.26</strain>
    </source>
</reference>
<dbReference type="AlphaFoldDB" id="A0A6A6DUK1"/>
<dbReference type="EMBL" id="ML994653">
    <property type="protein sequence ID" value="KAF2181356.1"/>
    <property type="molecule type" value="Genomic_DNA"/>
</dbReference>
<dbReference type="OrthoDB" id="538223at2759"/>
<gene>
    <name evidence="1" type="ORF">K469DRAFT_692198</name>
</gene>